<evidence type="ECO:0000313" key="2">
    <source>
        <dbReference type="EMBL" id="OGZ46617.1"/>
    </source>
</evidence>
<organism evidence="2 3">
    <name type="scientific">Candidatus Ryanbacteria bacterium RIFCSPHIGHO2_02_FULL_45_13b</name>
    <dbReference type="NCBI Taxonomy" id="1802117"/>
    <lineage>
        <taxon>Bacteria</taxon>
        <taxon>Candidatus Ryaniibacteriota</taxon>
    </lineage>
</organism>
<dbReference type="PANTHER" id="PTHR10093">
    <property type="entry name" value="IRON-SULFUR CLUSTER ASSEMBLY ENZYME NIFU HOMOLOG"/>
    <property type="match status" value="1"/>
</dbReference>
<gene>
    <name evidence="2" type="ORF">A3J54_01100</name>
</gene>
<dbReference type="Proteomes" id="UP000176576">
    <property type="component" value="Unassembled WGS sequence"/>
</dbReference>
<reference evidence="2 3" key="1">
    <citation type="journal article" date="2016" name="Nat. Commun.">
        <title>Thousands of microbial genomes shed light on interconnected biogeochemical processes in an aquifer system.</title>
        <authorList>
            <person name="Anantharaman K."/>
            <person name="Brown C.T."/>
            <person name="Hug L.A."/>
            <person name="Sharon I."/>
            <person name="Castelle C.J."/>
            <person name="Probst A.J."/>
            <person name="Thomas B.C."/>
            <person name="Singh A."/>
            <person name="Wilkins M.J."/>
            <person name="Karaoz U."/>
            <person name="Brodie E.L."/>
            <person name="Williams K.H."/>
            <person name="Hubbard S.S."/>
            <person name="Banfield J.F."/>
        </authorList>
    </citation>
    <scope>NUCLEOTIDE SEQUENCE [LARGE SCALE GENOMIC DNA]</scope>
</reference>
<evidence type="ECO:0000259" key="1">
    <source>
        <dbReference type="Pfam" id="PF01592"/>
    </source>
</evidence>
<dbReference type="AlphaFoldDB" id="A0A1G2G8V0"/>
<accession>A0A1G2G8V0</accession>
<dbReference type="GO" id="GO:0051536">
    <property type="term" value="F:iron-sulfur cluster binding"/>
    <property type="evidence" value="ECO:0007669"/>
    <property type="project" value="InterPro"/>
</dbReference>
<feature type="domain" description="NIF system FeS cluster assembly NifU N-terminal" evidence="1">
    <location>
        <begin position="6"/>
        <end position="118"/>
    </location>
</feature>
<dbReference type="InterPro" id="IPR002871">
    <property type="entry name" value="NIF_FeS_clus_asmbl_NifU_N"/>
</dbReference>
<dbReference type="STRING" id="1802117.A3J54_01100"/>
<proteinExistence type="predicted"/>
<evidence type="ECO:0000313" key="3">
    <source>
        <dbReference type="Proteomes" id="UP000176576"/>
    </source>
</evidence>
<dbReference type="CDD" id="cd06664">
    <property type="entry name" value="IscU_like"/>
    <property type="match status" value="1"/>
</dbReference>
<dbReference type="GO" id="GO:0005506">
    <property type="term" value="F:iron ion binding"/>
    <property type="evidence" value="ECO:0007669"/>
    <property type="project" value="InterPro"/>
</dbReference>
<dbReference type="Gene3D" id="3.90.1010.10">
    <property type="match status" value="1"/>
</dbReference>
<dbReference type="SUPFAM" id="SSF82649">
    <property type="entry name" value="SufE/NifU"/>
    <property type="match status" value="1"/>
</dbReference>
<dbReference type="Pfam" id="PF01592">
    <property type="entry name" value="NifU_N"/>
    <property type="match status" value="1"/>
</dbReference>
<sequence>MEDELYKEYILQTYRNPRNKYAIIDPDVIGKESNTLCGDEITIYAHVHNGVVTTMSFTGDGCAISQAASSLLTEYAKGKQLKEIQNMTHKDIEQLLGISLSMVRARCALLPIHALRHAKKVAHNNTYVGN</sequence>
<dbReference type="GO" id="GO:0016226">
    <property type="term" value="P:iron-sulfur cluster assembly"/>
    <property type="evidence" value="ECO:0007669"/>
    <property type="project" value="InterPro"/>
</dbReference>
<protein>
    <recommendedName>
        <fullName evidence="1">NIF system FeS cluster assembly NifU N-terminal domain-containing protein</fullName>
    </recommendedName>
</protein>
<comment type="caution">
    <text evidence="2">The sequence shown here is derived from an EMBL/GenBank/DDBJ whole genome shotgun (WGS) entry which is preliminary data.</text>
</comment>
<dbReference type="EMBL" id="MHNN01000007">
    <property type="protein sequence ID" value="OGZ46617.1"/>
    <property type="molecule type" value="Genomic_DNA"/>
</dbReference>
<name>A0A1G2G8V0_9BACT</name>